<evidence type="ECO:0000313" key="1">
    <source>
        <dbReference type="EMBL" id="GFN85457.1"/>
    </source>
</evidence>
<sequence>MIQKALNRSEYFPLGAAWCRHIRDNGCIIAHLGIARCSPAETLLLQIRVLQREPLPERGPESLRLCSGQAALQVLSCASNFNSGKLVELVAKEL</sequence>
<name>A0AAV3YSC0_9GAST</name>
<dbReference type="AlphaFoldDB" id="A0AAV3YSC0"/>
<protein>
    <submittedName>
        <fullName evidence="1">Uncharacterized protein</fullName>
    </submittedName>
</protein>
<reference evidence="1 2" key="1">
    <citation type="journal article" date="2021" name="Elife">
        <title>Chloroplast acquisition without the gene transfer in kleptoplastic sea slugs, Plakobranchus ocellatus.</title>
        <authorList>
            <person name="Maeda T."/>
            <person name="Takahashi S."/>
            <person name="Yoshida T."/>
            <person name="Shimamura S."/>
            <person name="Takaki Y."/>
            <person name="Nagai Y."/>
            <person name="Toyoda A."/>
            <person name="Suzuki Y."/>
            <person name="Arimoto A."/>
            <person name="Ishii H."/>
            <person name="Satoh N."/>
            <person name="Nishiyama T."/>
            <person name="Hasebe M."/>
            <person name="Maruyama T."/>
            <person name="Minagawa J."/>
            <person name="Obokata J."/>
            <person name="Shigenobu S."/>
        </authorList>
    </citation>
    <scope>NUCLEOTIDE SEQUENCE [LARGE SCALE GENOMIC DNA]</scope>
</reference>
<dbReference type="Proteomes" id="UP000735302">
    <property type="component" value="Unassembled WGS sequence"/>
</dbReference>
<dbReference type="EMBL" id="BLXT01001414">
    <property type="protein sequence ID" value="GFN85457.1"/>
    <property type="molecule type" value="Genomic_DNA"/>
</dbReference>
<proteinExistence type="predicted"/>
<comment type="caution">
    <text evidence="1">The sequence shown here is derived from an EMBL/GenBank/DDBJ whole genome shotgun (WGS) entry which is preliminary data.</text>
</comment>
<accession>A0AAV3YSC0</accession>
<evidence type="ECO:0000313" key="2">
    <source>
        <dbReference type="Proteomes" id="UP000735302"/>
    </source>
</evidence>
<gene>
    <name evidence="1" type="ORF">PoB_001196300</name>
</gene>
<organism evidence="1 2">
    <name type="scientific">Plakobranchus ocellatus</name>
    <dbReference type="NCBI Taxonomy" id="259542"/>
    <lineage>
        <taxon>Eukaryota</taxon>
        <taxon>Metazoa</taxon>
        <taxon>Spiralia</taxon>
        <taxon>Lophotrochozoa</taxon>
        <taxon>Mollusca</taxon>
        <taxon>Gastropoda</taxon>
        <taxon>Heterobranchia</taxon>
        <taxon>Euthyneura</taxon>
        <taxon>Panpulmonata</taxon>
        <taxon>Sacoglossa</taxon>
        <taxon>Placobranchoidea</taxon>
        <taxon>Plakobranchidae</taxon>
        <taxon>Plakobranchus</taxon>
    </lineage>
</organism>
<keyword evidence="2" id="KW-1185">Reference proteome</keyword>